<keyword evidence="5" id="KW-1185">Reference proteome</keyword>
<name>A0A7E5A1G8_PANRE</name>
<dbReference type="GO" id="GO:0061929">
    <property type="term" value="F:gamma-glutamylaminecyclotransferase activity"/>
    <property type="evidence" value="ECO:0007669"/>
    <property type="project" value="InterPro"/>
</dbReference>
<evidence type="ECO:0000313" key="5">
    <source>
        <dbReference type="Proteomes" id="UP000492821"/>
    </source>
</evidence>
<evidence type="ECO:0000313" key="6">
    <source>
        <dbReference type="WBParaSite" id="Pan_g8011.t1"/>
    </source>
</evidence>
<proteinExistence type="inferred from homology"/>
<dbReference type="InterPro" id="IPR009288">
    <property type="entry name" value="AIG2-like_dom"/>
</dbReference>
<dbReference type="PANTHER" id="PTHR12510:SF4">
    <property type="entry name" value="GAMMA-GLUTAMYLAMINECYCLOTRANSFERASE"/>
    <property type="match status" value="1"/>
</dbReference>
<evidence type="ECO:0000256" key="3">
    <source>
        <dbReference type="RuleBase" id="RU367036"/>
    </source>
</evidence>
<reference evidence="6" key="2">
    <citation type="submission" date="2020-10" db="UniProtKB">
        <authorList>
            <consortium name="WormBaseParasite"/>
        </authorList>
    </citation>
    <scope>IDENTIFICATION</scope>
</reference>
<protein>
    <recommendedName>
        <fullName evidence="3">Gamma-glutamylcyclotransferase family protein</fullName>
    </recommendedName>
</protein>
<evidence type="ECO:0000259" key="4">
    <source>
        <dbReference type="Pfam" id="PF06094"/>
    </source>
</evidence>
<evidence type="ECO:0000256" key="2">
    <source>
        <dbReference type="PIRSR" id="PIRSR639126-1"/>
    </source>
</evidence>
<comment type="similarity">
    <text evidence="1 3">Belongs to the gamma-glutamylcyclotransferase family.</text>
</comment>
<sequence length="143" mass="16781">MTETVRVFVYGTLKRNEPNYHIISDETRGKHKFIDTATTIDKYPLFVATADNIPFIVNDRGQGFQIRGELYDVDKQKLESLDECEGYPGWYNRIIIDVVDSKGEKHSAYIYLLDEYDSEMEKTRTKFIDNYTDGVEGRIYREE</sequence>
<feature type="active site" description="Proton acceptor" evidence="2">
    <location>
        <position position="85"/>
    </location>
</feature>
<dbReference type="InterPro" id="IPR039126">
    <property type="entry name" value="GGACT"/>
</dbReference>
<dbReference type="SUPFAM" id="SSF110857">
    <property type="entry name" value="Gamma-glutamyl cyclotransferase-like"/>
    <property type="match status" value="1"/>
</dbReference>
<dbReference type="CDD" id="cd06661">
    <property type="entry name" value="GGCT_like"/>
    <property type="match status" value="1"/>
</dbReference>
<dbReference type="AlphaFoldDB" id="A0A7E5A1G8"/>
<dbReference type="PANTHER" id="PTHR12510">
    <property type="entry name" value="TROPONIN C-AKIN-1 PROTEIN"/>
    <property type="match status" value="1"/>
</dbReference>
<dbReference type="GO" id="GO:0005829">
    <property type="term" value="C:cytosol"/>
    <property type="evidence" value="ECO:0007669"/>
    <property type="project" value="TreeGrafter"/>
</dbReference>
<evidence type="ECO:0000256" key="1">
    <source>
        <dbReference type="ARBA" id="ARBA00008861"/>
    </source>
</evidence>
<dbReference type="InterPro" id="IPR013024">
    <property type="entry name" value="GGCT-like"/>
</dbReference>
<dbReference type="Pfam" id="PF06094">
    <property type="entry name" value="GGACT"/>
    <property type="match status" value="1"/>
</dbReference>
<reference evidence="5" key="1">
    <citation type="journal article" date="2013" name="Genetics">
        <title>The draft genome and transcriptome of Panagrellus redivivus are shaped by the harsh demands of a free-living lifestyle.</title>
        <authorList>
            <person name="Srinivasan J."/>
            <person name="Dillman A.R."/>
            <person name="Macchietto M.G."/>
            <person name="Heikkinen L."/>
            <person name="Lakso M."/>
            <person name="Fracchia K.M."/>
            <person name="Antoshechkin I."/>
            <person name="Mortazavi A."/>
            <person name="Wong G."/>
            <person name="Sternberg P.W."/>
        </authorList>
    </citation>
    <scope>NUCLEOTIDE SEQUENCE [LARGE SCALE GENOMIC DNA]</scope>
    <source>
        <strain evidence="5">MT8872</strain>
    </source>
</reference>
<organism evidence="5 6">
    <name type="scientific">Panagrellus redivivus</name>
    <name type="common">Microworm</name>
    <dbReference type="NCBI Taxonomy" id="6233"/>
    <lineage>
        <taxon>Eukaryota</taxon>
        <taxon>Metazoa</taxon>
        <taxon>Ecdysozoa</taxon>
        <taxon>Nematoda</taxon>
        <taxon>Chromadorea</taxon>
        <taxon>Rhabditida</taxon>
        <taxon>Tylenchina</taxon>
        <taxon>Panagrolaimomorpha</taxon>
        <taxon>Panagrolaimoidea</taxon>
        <taxon>Panagrolaimidae</taxon>
        <taxon>Panagrellus</taxon>
    </lineage>
</organism>
<dbReference type="InterPro" id="IPR036568">
    <property type="entry name" value="GGCT-like_sf"/>
</dbReference>
<dbReference type="Gene3D" id="3.10.490.10">
    <property type="entry name" value="Gamma-glutamyl cyclotransferase-like"/>
    <property type="match status" value="1"/>
</dbReference>
<dbReference type="Proteomes" id="UP000492821">
    <property type="component" value="Unassembled WGS sequence"/>
</dbReference>
<dbReference type="WBParaSite" id="Pan_g8011.t1">
    <property type="protein sequence ID" value="Pan_g8011.t1"/>
    <property type="gene ID" value="Pan_g8011"/>
</dbReference>
<feature type="domain" description="Gamma-glutamylcyclotransferase AIG2-like" evidence="4">
    <location>
        <begin position="7"/>
        <end position="119"/>
    </location>
</feature>
<accession>A0A7E5A1G8</accession>